<feature type="region of interest" description="Disordered" evidence="2">
    <location>
        <begin position="814"/>
        <end position="852"/>
    </location>
</feature>
<feature type="region of interest" description="Disordered" evidence="2">
    <location>
        <begin position="267"/>
        <end position="290"/>
    </location>
</feature>
<feature type="region of interest" description="Disordered" evidence="2">
    <location>
        <begin position="1016"/>
        <end position="1052"/>
    </location>
</feature>
<evidence type="ECO:0000313" key="4">
    <source>
        <dbReference type="RefSeq" id="XP_018010385.1"/>
    </source>
</evidence>
<dbReference type="AlphaFoldDB" id="A0A8B7N9H4"/>
<gene>
    <name evidence="4" type="primary">LOC108667826</name>
</gene>
<evidence type="ECO:0000256" key="2">
    <source>
        <dbReference type="SAM" id="MobiDB-lite"/>
    </source>
</evidence>
<feature type="compositionally biased region" description="Low complexity" evidence="2">
    <location>
        <begin position="554"/>
        <end position="594"/>
    </location>
</feature>
<feature type="region of interest" description="Disordered" evidence="2">
    <location>
        <begin position="58"/>
        <end position="77"/>
    </location>
</feature>
<feature type="compositionally biased region" description="Basic and acidic residues" evidence="2">
    <location>
        <begin position="961"/>
        <end position="970"/>
    </location>
</feature>
<organism evidence="3 4">
    <name type="scientific">Hyalella azteca</name>
    <name type="common">Amphipod</name>
    <dbReference type="NCBI Taxonomy" id="294128"/>
    <lineage>
        <taxon>Eukaryota</taxon>
        <taxon>Metazoa</taxon>
        <taxon>Ecdysozoa</taxon>
        <taxon>Arthropoda</taxon>
        <taxon>Crustacea</taxon>
        <taxon>Multicrustacea</taxon>
        <taxon>Malacostraca</taxon>
        <taxon>Eumalacostraca</taxon>
        <taxon>Peracarida</taxon>
        <taxon>Amphipoda</taxon>
        <taxon>Senticaudata</taxon>
        <taxon>Talitrida</taxon>
        <taxon>Talitroidea</taxon>
        <taxon>Hyalellidae</taxon>
        <taxon>Hyalella</taxon>
    </lineage>
</organism>
<dbReference type="GeneID" id="108667826"/>
<feature type="compositionally biased region" description="Polar residues" evidence="2">
    <location>
        <begin position="816"/>
        <end position="842"/>
    </location>
</feature>
<keyword evidence="1" id="KW-0175">Coiled coil</keyword>
<keyword evidence="3" id="KW-1185">Reference proteome</keyword>
<feature type="compositionally biased region" description="Basic and acidic residues" evidence="2">
    <location>
        <begin position="426"/>
        <end position="437"/>
    </location>
</feature>
<feature type="compositionally biased region" description="Polar residues" evidence="2">
    <location>
        <begin position="411"/>
        <end position="425"/>
    </location>
</feature>
<evidence type="ECO:0000313" key="3">
    <source>
        <dbReference type="Proteomes" id="UP000694843"/>
    </source>
</evidence>
<feature type="region of interest" description="Disordered" evidence="2">
    <location>
        <begin position="952"/>
        <end position="984"/>
    </location>
</feature>
<protein>
    <submittedName>
        <fullName evidence="4">Uncharacterized protein LOC108667826 isoform X1</fullName>
    </submittedName>
</protein>
<feature type="compositionally biased region" description="Basic and acidic residues" evidence="2">
    <location>
        <begin position="606"/>
        <end position="617"/>
    </location>
</feature>
<feature type="coiled-coil region" evidence="1">
    <location>
        <begin position="219"/>
        <end position="248"/>
    </location>
</feature>
<feature type="compositionally biased region" description="Low complexity" evidence="2">
    <location>
        <begin position="270"/>
        <end position="283"/>
    </location>
</feature>
<dbReference type="OrthoDB" id="6365595at2759"/>
<name>A0A8B7N9H4_HYAAZ</name>
<feature type="region of interest" description="Disordered" evidence="2">
    <location>
        <begin position="1"/>
        <end position="20"/>
    </location>
</feature>
<sequence>MLDDLRRALRMESPTPRLNESNLKKLSRGFRSSKKSRLSAASDVESCSVQDGVLPGRSVSLSTLLPSGPSTGNRRPRVDKLQTVEAKMASIEVSLGSRKRREVLLETLPRAARELVRELDVMQQALHDKDSAIQALKCQVTALGGNANFDPADVRIADSSSVVQLAPTLPTLLSASERKRIEERISSITKEIDSKRIAVKNLKLTLDNLDTTENIDVRIRAAEVEYELEREELNILNLREESTILEARLKEPSKYLPPPNVNSTLRAEESCSSLNSSQMSRSSFTSVPHSPQSTRHVACALHKTLNQGAVTSLKDLLQDPEIQGPVIPTLVSVRVLYNPSNPSFRISWRTHSPGCIVNWATDETRLKRGDRLLEVNGHMVLGASMQAVLQLIAAHAFMDIVVLRILAASSVSPSSGPDIQCSSSQRRAERQVEDRSRELRELQMKLDRALKEKETAKNDATRLTHRISYLEDQVAEFEAAAQHKSEGSQSYTSPSSVSSSPALCFSGATVIQVHQRGQHPLVATNSNSEISSSDDLCTDHPSMSPNDLSRPNVSFPGSSPRRTSSSSSSKSSTHNPSCDSSSSGYSSYPSLRTSAGLEVKPASSGKHSDEVEERDLTRPASNTEPRKSRRVTSPRPDSQITTDMHPASRTKPVPPKKPERLSLHRATSLLSVDQVIASSSRSLKRRGNEERMRSASAWKSIGDGLNGDYVETDCEVSSQVSGRVSVSSYRSDVIHKRRSRTHREYEVIRTSSTIKGDSSYRRRQSENFKSCIIPENSSSRREIISDISRPRGKDEKYPHLRDIWSSAAKTDFFKPSSDSGPHKNNSLTQTQSSDGSSCNTSRKSYDPEIDDNFNETVFSGSFIDDRSQSVTPTNSPTKFCALKIEKQCNGELQQCKAISEDSNRFAQHLKQTQPLLPSMLYKLEENVSPVINPKSQTLSSIHNQRNLTRDTNNRLKISPNDGRDGRELRPHKQRSSTSLNPIKAKENYPGDCYSSYVFDNYSSHHDLFSSLKRHTARSNKASSDHAPATPLTPRHSSVMKLAGAANDPGDWC</sequence>
<feature type="region of interest" description="Disordered" evidence="2">
    <location>
        <begin position="522"/>
        <end position="660"/>
    </location>
</feature>
<dbReference type="Gene3D" id="2.30.42.10">
    <property type="match status" value="1"/>
</dbReference>
<evidence type="ECO:0000256" key="1">
    <source>
        <dbReference type="SAM" id="Coils"/>
    </source>
</evidence>
<feature type="compositionally biased region" description="Polar residues" evidence="2">
    <location>
        <begin position="523"/>
        <end position="552"/>
    </location>
</feature>
<dbReference type="InterPro" id="IPR036034">
    <property type="entry name" value="PDZ_sf"/>
</dbReference>
<feature type="region of interest" description="Disordered" evidence="2">
    <location>
        <begin position="411"/>
        <end position="437"/>
    </location>
</feature>
<proteinExistence type="predicted"/>
<dbReference type="SUPFAM" id="SSF50156">
    <property type="entry name" value="PDZ domain-like"/>
    <property type="match status" value="1"/>
</dbReference>
<feature type="compositionally biased region" description="Low complexity" evidence="2">
    <location>
        <begin position="60"/>
        <end position="72"/>
    </location>
</feature>
<reference evidence="4" key="1">
    <citation type="submission" date="2025-08" db="UniProtKB">
        <authorList>
            <consortium name="RefSeq"/>
        </authorList>
    </citation>
    <scope>IDENTIFICATION</scope>
    <source>
        <tissue evidence="4">Whole organism</tissue>
    </source>
</reference>
<dbReference type="KEGG" id="hazt:108667826"/>
<dbReference type="RefSeq" id="XP_018010385.1">
    <property type="nucleotide sequence ID" value="XM_018154896.2"/>
</dbReference>
<accession>A0A8B7N9H4</accession>
<dbReference type="Proteomes" id="UP000694843">
    <property type="component" value="Unplaced"/>
</dbReference>
<feature type="compositionally biased region" description="Basic and acidic residues" evidence="2">
    <location>
        <begin position="1"/>
        <end position="10"/>
    </location>
</feature>
<dbReference type="CTD" id="246397"/>